<reference evidence="12 13" key="1">
    <citation type="submission" date="2018-02" db="EMBL/GenBank/DDBJ databases">
        <title>Complete genome sequence of Agrobacterium tumefaciens 1D1609.</title>
        <authorList>
            <person name="Cho S.-T."/>
            <person name="Haryono M."/>
            <person name="Chang H.-H."/>
            <person name="Santos M.N."/>
            <person name="Lai E.-M."/>
            <person name="Kuo C.-H."/>
        </authorList>
    </citation>
    <scope>NUCLEOTIDE SEQUENCE [LARGE SCALE GENOMIC DNA]</scope>
    <source>
        <strain evidence="12 13">1D1609</strain>
    </source>
</reference>
<dbReference type="PANTHER" id="PTHR11351:SF31">
    <property type="entry name" value="DESATURASE 1, ISOFORM A-RELATED"/>
    <property type="match status" value="1"/>
</dbReference>
<evidence type="ECO:0000313" key="13">
    <source>
        <dbReference type="Proteomes" id="UP000237717"/>
    </source>
</evidence>
<evidence type="ECO:0000256" key="10">
    <source>
        <dbReference type="ARBA" id="ARBA00023160"/>
    </source>
</evidence>
<dbReference type="CDD" id="cd03505">
    <property type="entry name" value="Delta9-FADS-like"/>
    <property type="match status" value="1"/>
</dbReference>
<dbReference type="PANTHER" id="PTHR11351">
    <property type="entry name" value="ACYL-COA DESATURASE"/>
    <property type="match status" value="1"/>
</dbReference>
<evidence type="ECO:0000256" key="5">
    <source>
        <dbReference type="ARBA" id="ARBA00022832"/>
    </source>
</evidence>
<evidence type="ECO:0000256" key="8">
    <source>
        <dbReference type="ARBA" id="ARBA00023098"/>
    </source>
</evidence>
<gene>
    <name evidence="12" type="ORF">At1D1609_36570</name>
</gene>
<name>A0A2L2LH88_AGRTU</name>
<dbReference type="GO" id="GO:0016717">
    <property type="term" value="F:oxidoreductase activity, acting on paired donors, with oxidation of a pair of donors resulting in the reduction of molecular oxygen to two molecules of water"/>
    <property type="evidence" value="ECO:0007669"/>
    <property type="project" value="InterPro"/>
</dbReference>
<organism evidence="12 13">
    <name type="scientific">Agrobacterium tumefaciens</name>
    <dbReference type="NCBI Taxonomy" id="358"/>
    <lineage>
        <taxon>Bacteria</taxon>
        <taxon>Pseudomonadati</taxon>
        <taxon>Pseudomonadota</taxon>
        <taxon>Alphaproteobacteria</taxon>
        <taxon>Hyphomicrobiales</taxon>
        <taxon>Rhizobiaceae</taxon>
        <taxon>Rhizobium/Agrobacterium group</taxon>
        <taxon>Agrobacterium</taxon>
        <taxon>Agrobacterium tumefaciens complex</taxon>
    </lineage>
</organism>
<accession>A0A2L2LH88</accession>
<dbReference type="AlphaFoldDB" id="A0A2L2LH88"/>
<dbReference type="Proteomes" id="UP000237717">
    <property type="component" value="Chromosome II"/>
</dbReference>
<evidence type="ECO:0000256" key="7">
    <source>
        <dbReference type="ARBA" id="ARBA00023002"/>
    </source>
</evidence>
<feature type="transmembrane region" description="Helical" evidence="11">
    <location>
        <begin position="93"/>
        <end position="113"/>
    </location>
</feature>
<keyword evidence="7" id="KW-0560">Oxidoreductase</keyword>
<dbReference type="GO" id="GO:0006633">
    <property type="term" value="P:fatty acid biosynthetic process"/>
    <property type="evidence" value="ECO:0007669"/>
    <property type="project" value="UniProtKB-KW"/>
</dbReference>
<evidence type="ECO:0000256" key="3">
    <source>
        <dbReference type="ARBA" id="ARBA00022516"/>
    </source>
</evidence>
<dbReference type="EMBL" id="CP026925">
    <property type="protein sequence ID" value="AVH43710.1"/>
    <property type="molecule type" value="Genomic_DNA"/>
</dbReference>
<keyword evidence="3" id="KW-0444">Lipid biosynthesis</keyword>
<evidence type="ECO:0000256" key="9">
    <source>
        <dbReference type="ARBA" id="ARBA00023136"/>
    </source>
</evidence>
<keyword evidence="9 11" id="KW-0472">Membrane</keyword>
<keyword evidence="4 11" id="KW-0812">Transmembrane</keyword>
<keyword evidence="8" id="KW-0443">Lipid metabolism</keyword>
<evidence type="ECO:0000256" key="4">
    <source>
        <dbReference type="ARBA" id="ARBA00022692"/>
    </source>
</evidence>
<proteinExistence type="inferred from homology"/>
<feature type="transmembrane region" description="Helical" evidence="11">
    <location>
        <begin position="180"/>
        <end position="201"/>
    </location>
</feature>
<evidence type="ECO:0000313" key="12">
    <source>
        <dbReference type="EMBL" id="AVH43710.1"/>
    </source>
</evidence>
<sequence length="328" mass="36772">MPSIVTRTVSTERMISGPTSSATDGNVVWVPSKSIWTCSLTLITLVFGPATFGWDALALFVVTTAITICAGHSVGMHRLLIHRSFQTSKAVEYILVYLGTLVGMAGPFGMIHAHDIRDWAQRQHECHPLHAHRRWFLADAWWQMHCAVKLRQPPTFVIEKAVREDRFYQFLERTWMAQQLPWAALFFFVGGWTWLVWGIAVRVSVSLTGHWLIGHFAHRRGHQGWSVDDVAVQGYNLPAFGLVTFGEAFHGNHHAFPQSARLGLERGQIDLGWTLIQVLMALGLAKEVKLPENTQPRDGLRRVAGAEAYVPRTCLRTCKGCPISAGRT</sequence>
<comment type="similarity">
    <text evidence="2">Belongs to the fatty acid desaturase type 2 family.</text>
</comment>
<evidence type="ECO:0000256" key="6">
    <source>
        <dbReference type="ARBA" id="ARBA00022989"/>
    </source>
</evidence>
<keyword evidence="5" id="KW-0276">Fatty acid metabolism</keyword>
<evidence type="ECO:0000256" key="11">
    <source>
        <dbReference type="SAM" id="Phobius"/>
    </source>
</evidence>
<dbReference type="GO" id="GO:0016020">
    <property type="term" value="C:membrane"/>
    <property type="evidence" value="ECO:0007669"/>
    <property type="project" value="UniProtKB-SubCell"/>
</dbReference>
<evidence type="ECO:0000256" key="2">
    <source>
        <dbReference type="ARBA" id="ARBA00008749"/>
    </source>
</evidence>
<protein>
    <submittedName>
        <fullName evidence="12">Stearoyl-CoA desaturase (Delta-9 desaturase)</fullName>
    </submittedName>
</protein>
<comment type="subcellular location">
    <subcellularLocation>
        <location evidence="1">Membrane</location>
        <topology evidence="1">Multi-pass membrane protein</topology>
    </subcellularLocation>
</comment>
<dbReference type="RefSeq" id="WP_423748609.1">
    <property type="nucleotide sequence ID" value="NZ_CP026925.1"/>
</dbReference>
<feature type="transmembrane region" description="Helical" evidence="11">
    <location>
        <begin position="58"/>
        <end position="81"/>
    </location>
</feature>
<evidence type="ECO:0000256" key="1">
    <source>
        <dbReference type="ARBA" id="ARBA00004141"/>
    </source>
</evidence>
<keyword evidence="10" id="KW-0275">Fatty acid biosynthesis</keyword>
<dbReference type="InterPro" id="IPR015876">
    <property type="entry name" value="Acyl-CoA_DS"/>
</dbReference>
<keyword evidence="6 11" id="KW-1133">Transmembrane helix</keyword>
<feature type="transmembrane region" description="Helical" evidence="11">
    <location>
        <begin position="34"/>
        <end position="52"/>
    </location>
</feature>